<dbReference type="AlphaFoldDB" id="A0A183A9Z6"/>
<dbReference type="OrthoDB" id="6278579at2759"/>
<evidence type="ECO:0000313" key="3">
    <source>
        <dbReference type="WBParaSite" id="ECPE_0000378601-mRNA-1"/>
    </source>
</evidence>
<organism evidence="3">
    <name type="scientific">Echinostoma caproni</name>
    <dbReference type="NCBI Taxonomy" id="27848"/>
    <lineage>
        <taxon>Eukaryota</taxon>
        <taxon>Metazoa</taxon>
        <taxon>Spiralia</taxon>
        <taxon>Lophotrochozoa</taxon>
        <taxon>Platyhelminthes</taxon>
        <taxon>Trematoda</taxon>
        <taxon>Digenea</taxon>
        <taxon>Plagiorchiida</taxon>
        <taxon>Echinostomata</taxon>
        <taxon>Echinostomatoidea</taxon>
        <taxon>Echinostomatidae</taxon>
        <taxon>Echinostoma</taxon>
    </lineage>
</organism>
<protein>
    <submittedName>
        <fullName evidence="3">DBR1 domain-containing protein</fullName>
    </submittedName>
</protein>
<reference evidence="1 2" key="2">
    <citation type="submission" date="2018-11" db="EMBL/GenBank/DDBJ databases">
        <authorList>
            <consortium name="Pathogen Informatics"/>
        </authorList>
    </citation>
    <scope>NUCLEOTIDE SEQUENCE [LARGE SCALE GENOMIC DNA]</scope>
    <source>
        <strain evidence="1 2">Egypt</strain>
    </source>
</reference>
<gene>
    <name evidence="1" type="ORF">ECPE_LOCUS3781</name>
</gene>
<proteinExistence type="predicted"/>
<evidence type="ECO:0000313" key="1">
    <source>
        <dbReference type="EMBL" id="VDP70561.1"/>
    </source>
</evidence>
<sequence>MNKKGAIGSQKKRREVSPEEFQALITELRTMVHEKCMPLPDEPEYCTSEDTVNTLRSKMVPLRSMSIRSHAGFAPDWADSVREMFDMRDVTDTSSKSKQPLETEAFLNKYPGYQLAFADFSFSFAHPDRLTLLSGLHLAPRTTSFWRPTAAETAKWKFVAQSKQAARQSAEATGSGAITASRPVKLATGVTDYLSCADSRNTLSQAVLPTGSFTQDGGVGDHVSNQSKDMVRPAPRAAARKAADTLEVRKRFSKDQVAENLDQLRGLPRE</sequence>
<name>A0A183A9Z6_9TREM</name>
<evidence type="ECO:0000313" key="2">
    <source>
        <dbReference type="Proteomes" id="UP000272942"/>
    </source>
</evidence>
<dbReference type="EMBL" id="UZAN01040689">
    <property type="protein sequence ID" value="VDP70561.1"/>
    <property type="molecule type" value="Genomic_DNA"/>
</dbReference>
<accession>A0A183A9Z6</accession>
<keyword evidence="2" id="KW-1185">Reference proteome</keyword>
<dbReference type="Proteomes" id="UP000272942">
    <property type="component" value="Unassembled WGS sequence"/>
</dbReference>
<reference evidence="3" key="1">
    <citation type="submission" date="2016-06" db="UniProtKB">
        <authorList>
            <consortium name="WormBaseParasite"/>
        </authorList>
    </citation>
    <scope>IDENTIFICATION</scope>
</reference>
<dbReference type="WBParaSite" id="ECPE_0000378601-mRNA-1">
    <property type="protein sequence ID" value="ECPE_0000378601-mRNA-1"/>
    <property type="gene ID" value="ECPE_0000378601"/>
</dbReference>